<dbReference type="Proteomes" id="UP000322873">
    <property type="component" value="Unassembled WGS sequence"/>
</dbReference>
<comment type="caution">
    <text evidence="1">The sequence shown here is derived from an EMBL/GenBank/DDBJ whole genome shotgun (WGS) entry which is preliminary data.</text>
</comment>
<gene>
    <name evidence="1" type="ORF">EYC84_002135</name>
</gene>
<evidence type="ECO:0000313" key="1">
    <source>
        <dbReference type="EMBL" id="KAA8572232.1"/>
    </source>
</evidence>
<name>A0A5M9JWR7_MONFR</name>
<dbReference type="VEuPathDB" id="FungiDB:MFRU_060g00010"/>
<dbReference type="AlphaFoldDB" id="A0A5M9JWR7"/>
<protein>
    <submittedName>
        <fullName evidence="1">Uncharacterized protein</fullName>
    </submittedName>
</protein>
<dbReference type="EMBL" id="VICG01000005">
    <property type="protein sequence ID" value="KAA8572232.1"/>
    <property type="molecule type" value="Genomic_DNA"/>
</dbReference>
<accession>A0A5M9JWR7</accession>
<reference evidence="1 2" key="1">
    <citation type="submission" date="2019-06" db="EMBL/GenBank/DDBJ databases">
        <title>Genome Sequence of the Brown Rot Fungal Pathogen Monilinia fructicola.</title>
        <authorList>
            <person name="De Miccolis Angelini R.M."/>
            <person name="Landi L."/>
            <person name="Abate D."/>
            <person name="Pollastro S."/>
            <person name="Romanazzi G."/>
            <person name="Faretra F."/>
        </authorList>
    </citation>
    <scope>NUCLEOTIDE SEQUENCE [LARGE SCALE GENOMIC DNA]</scope>
    <source>
        <strain evidence="1 2">Mfrc123</strain>
    </source>
</reference>
<evidence type="ECO:0000313" key="2">
    <source>
        <dbReference type="Proteomes" id="UP000322873"/>
    </source>
</evidence>
<proteinExistence type="predicted"/>
<keyword evidence="2" id="KW-1185">Reference proteome</keyword>
<sequence length="192" mass="22331">MHATLGRGDPLEWYNEWSLECSRAIAYNLPDVQGLPAIIDFLEAVGSKFLPSLAQHLLFQVMIDECLERASPTLTQYGNIVFFSTQQERSRSKEQNKNQRKSTKCPCQLPKNYQNRYSHPWDPEECRNVEIALTGKCIDQPNKKLPEKVIKEIKSKIHNPQFKHLIPKFVKKGWLTNDHKNKKAFLRDLLII</sequence>
<organism evidence="1 2">
    <name type="scientific">Monilinia fructicola</name>
    <name type="common">Brown rot fungus</name>
    <name type="synonym">Ciboria fructicola</name>
    <dbReference type="NCBI Taxonomy" id="38448"/>
    <lineage>
        <taxon>Eukaryota</taxon>
        <taxon>Fungi</taxon>
        <taxon>Dikarya</taxon>
        <taxon>Ascomycota</taxon>
        <taxon>Pezizomycotina</taxon>
        <taxon>Leotiomycetes</taxon>
        <taxon>Helotiales</taxon>
        <taxon>Sclerotiniaceae</taxon>
        <taxon>Monilinia</taxon>
    </lineage>
</organism>